<feature type="domain" description="Fringe-like glycosyltransferase" evidence="12">
    <location>
        <begin position="39"/>
        <end position="146"/>
    </location>
</feature>
<gene>
    <name evidence="13" type="ORF">DGYR_LOCUS12044</name>
</gene>
<comment type="pathway">
    <text evidence="2">Protein modification; protein glycosylation.</text>
</comment>
<evidence type="ECO:0000259" key="12">
    <source>
        <dbReference type="Pfam" id="PF02434"/>
    </source>
</evidence>
<comment type="caution">
    <text evidence="13">The sequence shown here is derived from an EMBL/GenBank/DDBJ whole genome shotgun (WGS) entry which is preliminary data.</text>
</comment>
<dbReference type="OrthoDB" id="414175at2759"/>
<dbReference type="Gene3D" id="3.90.550.50">
    <property type="match status" value="1"/>
</dbReference>
<keyword evidence="14" id="KW-1185">Reference proteome</keyword>
<accession>A0A7I8W8R0</accession>
<evidence type="ECO:0000256" key="8">
    <source>
        <dbReference type="ARBA" id="ARBA00022741"/>
    </source>
</evidence>
<dbReference type="GO" id="GO:0016020">
    <property type="term" value="C:membrane"/>
    <property type="evidence" value="ECO:0007669"/>
    <property type="project" value="UniProtKB-SubCell"/>
</dbReference>
<evidence type="ECO:0000256" key="4">
    <source>
        <dbReference type="ARBA" id="ARBA00012557"/>
    </source>
</evidence>
<name>A0A7I8W8R0_9ANNE</name>
<protein>
    <recommendedName>
        <fullName evidence="4">N-acetylgalactosaminide beta-1,3-galactosyltransferase</fullName>
        <ecNumber evidence="4">2.4.1.122</ecNumber>
    </recommendedName>
</protein>
<dbReference type="EC" id="2.4.1.122" evidence="4"/>
<evidence type="ECO:0000256" key="9">
    <source>
        <dbReference type="ARBA" id="ARBA00022968"/>
    </source>
</evidence>
<keyword evidence="10" id="KW-1133">Transmembrane helix</keyword>
<dbReference type="Pfam" id="PF02434">
    <property type="entry name" value="Fringe"/>
    <property type="match status" value="1"/>
</dbReference>
<dbReference type="GO" id="GO:0000166">
    <property type="term" value="F:nucleotide binding"/>
    <property type="evidence" value="ECO:0007669"/>
    <property type="project" value="UniProtKB-KW"/>
</dbReference>
<dbReference type="PANTHER" id="PTHR23033:SF14">
    <property type="entry name" value="GLYCOPROTEIN-N-ACETYLGALACTOSAMINE 3-BETA-GALACTOSYLTRANSFERASE 1-RELATED"/>
    <property type="match status" value="1"/>
</dbReference>
<evidence type="ECO:0000256" key="3">
    <source>
        <dbReference type="ARBA" id="ARBA00006462"/>
    </source>
</evidence>
<proteinExistence type="inferred from homology"/>
<evidence type="ECO:0000256" key="11">
    <source>
        <dbReference type="ARBA" id="ARBA00023136"/>
    </source>
</evidence>
<evidence type="ECO:0000256" key="10">
    <source>
        <dbReference type="ARBA" id="ARBA00022989"/>
    </source>
</evidence>
<dbReference type="InterPro" id="IPR026050">
    <property type="entry name" value="C1GALT1/C1GALT1_chp1"/>
</dbReference>
<sequence>MFFGERDDPIWPMVKLPIRESFQKLPAKTMAAFKYVHKHFYDSYDYFLKADDDTYIIIENLRYLLMSYNDYKDQPIYIGHKMKRHVQQGYLSGGASYVLNKVALNKLIKDGLANSGNVLECTKEVGAEDATLGRCLEKLGIKIANSLDCDEKDSFHPFNLQTYITGNYPTWYKTFAPKDLNVNNCCSPYTVSFHFVDPSQMEIYHYLIYHMEVYGKPSGIPQRPMFKASFT</sequence>
<reference evidence="13 14" key="1">
    <citation type="submission" date="2020-08" db="EMBL/GenBank/DDBJ databases">
        <authorList>
            <person name="Hejnol A."/>
        </authorList>
    </citation>
    <scope>NUCLEOTIDE SEQUENCE [LARGE SCALE GENOMIC DNA]</scope>
</reference>
<dbReference type="AlphaFoldDB" id="A0A7I8W8R0"/>
<dbReference type="Proteomes" id="UP000549394">
    <property type="component" value="Unassembled WGS sequence"/>
</dbReference>
<dbReference type="PANTHER" id="PTHR23033">
    <property type="entry name" value="BETA1,3-GALACTOSYLTRANSFERASE"/>
    <property type="match status" value="1"/>
</dbReference>
<keyword evidence="5" id="KW-0328">Glycosyltransferase</keyword>
<dbReference type="GO" id="GO:0016263">
    <property type="term" value="F:glycoprotein-N-acetylgalactosamine 3-beta-galactosyltransferase activity"/>
    <property type="evidence" value="ECO:0007669"/>
    <property type="project" value="UniProtKB-EC"/>
</dbReference>
<keyword evidence="6" id="KW-0808">Transferase</keyword>
<evidence type="ECO:0000256" key="7">
    <source>
        <dbReference type="ARBA" id="ARBA00022692"/>
    </source>
</evidence>
<keyword evidence="9" id="KW-0735">Signal-anchor</keyword>
<evidence type="ECO:0000313" key="14">
    <source>
        <dbReference type="Proteomes" id="UP000549394"/>
    </source>
</evidence>
<evidence type="ECO:0000256" key="1">
    <source>
        <dbReference type="ARBA" id="ARBA00004606"/>
    </source>
</evidence>
<comment type="similarity">
    <text evidence="3">Belongs to the glycosyltransferase 31 family. Beta3-Gal-T subfamily.</text>
</comment>
<dbReference type="EMBL" id="CAJFCJ010000021">
    <property type="protein sequence ID" value="CAD5124509.1"/>
    <property type="molecule type" value="Genomic_DNA"/>
</dbReference>
<evidence type="ECO:0000256" key="2">
    <source>
        <dbReference type="ARBA" id="ARBA00004922"/>
    </source>
</evidence>
<keyword evidence="11" id="KW-0472">Membrane</keyword>
<evidence type="ECO:0000256" key="5">
    <source>
        <dbReference type="ARBA" id="ARBA00022676"/>
    </source>
</evidence>
<keyword evidence="8" id="KW-0547">Nucleotide-binding</keyword>
<keyword evidence="7" id="KW-0812">Transmembrane</keyword>
<organism evidence="13 14">
    <name type="scientific">Dimorphilus gyrociliatus</name>
    <dbReference type="NCBI Taxonomy" id="2664684"/>
    <lineage>
        <taxon>Eukaryota</taxon>
        <taxon>Metazoa</taxon>
        <taxon>Spiralia</taxon>
        <taxon>Lophotrochozoa</taxon>
        <taxon>Annelida</taxon>
        <taxon>Polychaeta</taxon>
        <taxon>Polychaeta incertae sedis</taxon>
        <taxon>Dinophilidae</taxon>
        <taxon>Dimorphilus</taxon>
    </lineage>
</organism>
<evidence type="ECO:0000313" key="13">
    <source>
        <dbReference type="EMBL" id="CAD5124509.1"/>
    </source>
</evidence>
<evidence type="ECO:0000256" key="6">
    <source>
        <dbReference type="ARBA" id="ARBA00022679"/>
    </source>
</evidence>
<comment type="subcellular location">
    <subcellularLocation>
        <location evidence="1">Membrane</location>
        <topology evidence="1">Single-pass type II membrane protein</topology>
    </subcellularLocation>
</comment>
<dbReference type="InterPro" id="IPR003378">
    <property type="entry name" value="Fringe-like_glycosylTrfase"/>
</dbReference>